<evidence type="ECO:0000256" key="1">
    <source>
        <dbReference type="SAM" id="Phobius"/>
    </source>
</evidence>
<sequence length="199" mass="20083">MEPDLAFLLPATAIWLAAGIVAERLPEVRTARALRRRTGWLGVLAIAGLVALAVPILDALSSPGPAGPGQGFTSLALPAAPAVVVAAVTVRRIRHLWTGTGTFASAPETPAAPALLAGAAHPLVAFPVQLTGLAALATAVTAVGLVPLTAPDMLGLALTGVVLAVVAIGVRHALRHSRLVELAVTARPGSPRAARVLHV</sequence>
<protein>
    <submittedName>
        <fullName evidence="2">Uncharacterized protein</fullName>
    </submittedName>
</protein>
<dbReference type="RefSeq" id="WP_377569103.1">
    <property type="nucleotide sequence ID" value="NZ_JBHTMP010000010.1"/>
</dbReference>
<reference evidence="3" key="1">
    <citation type="journal article" date="2019" name="Int. J. Syst. Evol. Microbiol.">
        <title>The Global Catalogue of Microorganisms (GCM) 10K type strain sequencing project: providing services to taxonomists for standard genome sequencing and annotation.</title>
        <authorList>
            <consortium name="The Broad Institute Genomics Platform"/>
            <consortium name="The Broad Institute Genome Sequencing Center for Infectious Disease"/>
            <person name="Wu L."/>
            <person name="Ma J."/>
        </authorList>
    </citation>
    <scope>NUCLEOTIDE SEQUENCE [LARGE SCALE GENOMIC DNA]</scope>
    <source>
        <strain evidence="3">JCM 31037</strain>
    </source>
</reference>
<gene>
    <name evidence="2" type="ORF">ACFQ4H_08840</name>
</gene>
<keyword evidence="1" id="KW-0472">Membrane</keyword>
<name>A0ABW3YD34_9ACTN</name>
<keyword evidence="1" id="KW-0812">Transmembrane</keyword>
<keyword evidence="1" id="KW-1133">Transmembrane helix</keyword>
<evidence type="ECO:0000313" key="2">
    <source>
        <dbReference type="EMBL" id="MFD1321194.1"/>
    </source>
</evidence>
<keyword evidence="3" id="KW-1185">Reference proteome</keyword>
<proteinExistence type="predicted"/>
<dbReference type="EMBL" id="JBHTMP010000010">
    <property type="protein sequence ID" value="MFD1321194.1"/>
    <property type="molecule type" value="Genomic_DNA"/>
</dbReference>
<comment type="caution">
    <text evidence="2">The sequence shown here is derived from an EMBL/GenBank/DDBJ whole genome shotgun (WGS) entry which is preliminary data.</text>
</comment>
<feature type="transmembrane region" description="Helical" evidence="1">
    <location>
        <begin position="38"/>
        <end position="57"/>
    </location>
</feature>
<evidence type="ECO:0000313" key="3">
    <source>
        <dbReference type="Proteomes" id="UP001597260"/>
    </source>
</evidence>
<feature type="transmembrane region" description="Helical" evidence="1">
    <location>
        <begin position="69"/>
        <end position="90"/>
    </location>
</feature>
<feature type="transmembrane region" description="Helical" evidence="1">
    <location>
        <begin position="6"/>
        <end position="26"/>
    </location>
</feature>
<feature type="transmembrane region" description="Helical" evidence="1">
    <location>
        <begin position="153"/>
        <end position="170"/>
    </location>
</feature>
<dbReference type="Proteomes" id="UP001597260">
    <property type="component" value="Unassembled WGS sequence"/>
</dbReference>
<organism evidence="2 3">
    <name type="scientific">Micromonospora sonneratiae</name>
    <dbReference type="NCBI Taxonomy" id="1184706"/>
    <lineage>
        <taxon>Bacteria</taxon>
        <taxon>Bacillati</taxon>
        <taxon>Actinomycetota</taxon>
        <taxon>Actinomycetes</taxon>
        <taxon>Micromonosporales</taxon>
        <taxon>Micromonosporaceae</taxon>
        <taxon>Micromonospora</taxon>
    </lineage>
</organism>
<accession>A0ABW3YD34</accession>